<evidence type="ECO:0000256" key="1">
    <source>
        <dbReference type="RuleBase" id="RU365079"/>
    </source>
</evidence>
<dbReference type="InterPro" id="IPR004274">
    <property type="entry name" value="FCP1_dom"/>
</dbReference>
<dbReference type="AlphaFoldDB" id="A0A4P9WFW9"/>
<comment type="subcellular location">
    <subcellularLocation>
        <location evidence="1">Mitochondrion inner membrane</location>
        <topology evidence="1">Single-pass membrane protein</topology>
    </subcellularLocation>
</comment>
<dbReference type="InterPro" id="IPR050365">
    <property type="entry name" value="TIM50"/>
</dbReference>
<keyword evidence="1" id="KW-0813">Transport</keyword>
<keyword evidence="1" id="KW-0809">Transit peptide</keyword>
<dbReference type="InterPro" id="IPR036412">
    <property type="entry name" value="HAD-like_sf"/>
</dbReference>
<comment type="function">
    <text evidence="1">Essential component of the TIM23 complex, a complex that mediates the translocation of transit peptide-containing proteins across the mitochondrial inner membrane.</text>
</comment>
<organism evidence="3 4">
    <name type="scientific">Blyttiomyces helicus</name>
    <dbReference type="NCBI Taxonomy" id="388810"/>
    <lineage>
        <taxon>Eukaryota</taxon>
        <taxon>Fungi</taxon>
        <taxon>Fungi incertae sedis</taxon>
        <taxon>Chytridiomycota</taxon>
        <taxon>Chytridiomycota incertae sedis</taxon>
        <taxon>Chytridiomycetes</taxon>
        <taxon>Chytridiomycetes incertae sedis</taxon>
        <taxon>Blyttiomyces</taxon>
    </lineage>
</organism>
<gene>
    <name evidence="3" type="ORF">BDK51DRAFT_35329</name>
</gene>
<accession>A0A4P9WFW9</accession>
<dbReference type="PROSITE" id="PS50969">
    <property type="entry name" value="FCP1"/>
    <property type="match status" value="1"/>
</dbReference>
<dbReference type="SMART" id="SM00577">
    <property type="entry name" value="CPDc"/>
    <property type="match status" value="1"/>
</dbReference>
<evidence type="ECO:0000259" key="2">
    <source>
        <dbReference type="PROSITE" id="PS50969"/>
    </source>
</evidence>
<dbReference type="OrthoDB" id="1711508at2759"/>
<protein>
    <recommendedName>
        <fullName evidence="1">Mitochondrial import inner membrane translocase subunit TIM50</fullName>
    </recommendedName>
</protein>
<comment type="similarity">
    <text evidence="1">Belongs to the TIM50 family.</text>
</comment>
<dbReference type="GO" id="GO:0005744">
    <property type="term" value="C:TIM23 mitochondrial import inner membrane translocase complex"/>
    <property type="evidence" value="ECO:0007669"/>
    <property type="project" value="UniProtKB-UniRule"/>
</dbReference>
<dbReference type="SUPFAM" id="SSF56784">
    <property type="entry name" value="HAD-like"/>
    <property type="match status" value="1"/>
</dbReference>
<dbReference type="Proteomes" id="UP000269721">
    <property type="component" value="Unassembled WGS sequence"/>
</dbReference>
<dbReference type="PROSITE" id="PS01228">
    <property type="entry name" value="COF_1"/>
    <property type="match status" value="1"/>
</dbReference>
<keyword evidence="4" id="KW-1185">Reference proteome</keyword>
<dbReference type="InterPro" id="IPR023214">
    <property type="entry name" value="HAD_sf"/>
</dbReference>
<keyword evidence="1" id="KW-0811">Translocation</keyword>
<dbReference type="Pfam" id="PF03031">
    <property type="entry name" value="NIF"/>
    <property type="match status" value="1"/>
</dbReference>
<comment type="subunit">
    <text evidence="1">Component of the TIM23 complex.</text>
</comment>
<proteinExistence type="inferred from homology"/>
<keyword evidence="1" id="KW-0653">Protein transport</keyword>
<reference evidence="4" key="1">
    <citation type="journal article" date="2018" name="Nat. Microbiol.">
        <title>Leveraging single-cell genomics to expand the fungal tree of life.</title>
        <authorList>
            <person name="Ahrendt S.R."/>
            <person name="Quandt C.A."/>
            <person name="Ciobanu D."/>
            <person name="Clum A."/>
            <person name="Salamov A."/>
            <person name="Andreopoulos B."/>
            <person name="Cheng J.F."/>
            <person name="Woyke T."/>
            <person name="Pelin A."/>
            <person name="Henrissat B."/>
            <person name="Reynolds N.K."/>
            <person name="Benny G.L."/>
            <person name="Smith M.E."/>
            <person name="James T.Y."/>
            <person name="Grigoriev I.V."/>
        </authorList>
    </citation>
    <scope>NUCLEOTIDE SEQUENCE [LARGE SCALE GENOMIC DNA]</scope>
</reference>
<feature type="domain" description="FCP1 homology" evidence="2">
    <location>
        <begin position="2"/>
        <end position="179"/>
    </location>
</feature>
<dbReference type="EMBL" id="KZ994953">
    <property type="protein sequence ID" value="RKO91679.1"/>
    <property type="molecule type" value="Genomic_DNA"/>
</dbReference>
<evidence type="ECO:0000313" key="4">
    <source>
        <dbReference type="Proteomes" id="UP000269721"/>
    </source>
</evidence>
<name>A0A4P9WFW9_9FUNG</name>
<evidence type="ECO:0000313" key="3">
    <source>
        <dbReference type="EMBL" id="RKO91679.1"/>
    </source>
</evidence>
<sequence>MDRKAKILLVLDLNGTLLTRVKQKSEKLALRANPSAPKQRDFGLPAGGGKIFLRPYLDTFLDRILACPDFAVGVWTSAKLKNALVMINGAFGCNADRLAFKWHREQCSDIGSRKSDWSSKKDLRKLWDDPDINGKRMWSETTYNSENHLLVPEFVVTDPEFDCLNDTSLLSVVKYLDALRGTDDVRRVLRERVLFTHNGNGTRTRLANPDFAIGENDPILQMFPKNRPLAQSIMEVAADVAVGCGIFERDMSRQL</sequence>
<dbReference type="GO" id="GO:0015031">
    <property type="term" value="P:protein transport"/>
    <property type="evidence" value="ECO:0007669"/>
    <property type="project" value="UniProtKB-KW"/>
</dbReference>
<dbReference type="PANTHER" id="PTHR12210">
    <property type="entry name" value="DULLARD PROTEIN PHOSPHATASE"/>
    <property type="match status" value="1"/>
</dbReference>
<dbReference type="Gene3D" id="3.40.50.1000">
    <property type="entry name" value="HAD superfamily/HAD-like"/>
    <property type="match status" value="1"/>
</dbReference>
<keyword evidence="1" id="KW-0496">Mitochondrion</keyword>